<dbReference type="AlphaFoldDB" id="A9KSV4"/>
<dbReference type="InterPro" id="IPR036097">
    <property type="entry name" value="HisK_dim/P_sf"/>
</dbReference>
<dbReference type="PANTHER" id="PTHR45528">
    <property type="entry name" value="SENSOR HISTIDINE KINASE CPXA"/>
    <property type="match status" value="1"/>
</dbReference>
<keyword evidence="8" id="KW-0547">Nucleotide-binding</keyword>
<dbReference type="SUPFAM" id="SSF55874">
    <property type="entry name" value="ATPase domain of HSP90 chaperone/DNA topoisomerase II/histidine kinase"/>
    <property type="match status" value="1"/>
</dbReference>
<evidence type="ECO:0000256" key="13">
    <source>
        <dbReference type="ARBA" id="ARBA00023136"/>
    </source>
</evidence>
<dbReference type="KEGG" id="cpy:Cphy_0361"/>
<organism evidence="16 17">
    <name type="scientific">Lachnoclostridium phytofermentans (strain ATCC 700394 / DSM 18823 / ISDg)</name>
    <name type="common">Clostridium phytofermentans</name>
    <dbReference type="NCBI Taxonomy" id="357809"/>
    <lineage>
        <taxon>Bacteria</taxon>
        <taxon>Bacillati</taxon>
        <taxon>Bacillota</taxon>
        <taxon>Clostridia</taxon>
        <taxon>Lachnospirales</taxon>
        <taxon>Lachnospiraceae</taxon>
    </lineage>
</organism>
<comment type="subcellular location">
    <subcellularLocation>
        <location evidence="2">Cell membrane</location>
        <topology evidence="2">Multi-pass membrane protein</topology>
    </subcellularLocation>
</comment>
<dbReference type="SMART" id="SM00387">
    <property type="entry name" value="HATPase_c"/>
    <property type="match status" value="1"/>
</dbReference>
<dbReference type="CDD" id="cd00082">
    <property type="entry name" value="HisKA"/>
    <property type="match status" value="1"/>
</dbReference>
<keyword evidence="7" id="KW-0812">Transmembrane</keyword>
<evidence type="ECO:0000256" key="3">
    <source>
        <dbReference type="ARBA" id="ARBA00012438"/>
    </source>
</evidence>
<dbReference type="STRING" id="357809.Cphy_0361"/>
<dbReference type="InterPro" id="IPR036890">
    <property type="entry name" value="HATPase_C_sf"/>
</dbReference>
<keyword evidence="14" id="KW-0175">Coiled coil</keyword>
<reference evidence="17" key="1">
    <citation type="submission" date="2007-11" db="EMBL/GenBank/DDBJ databases">
        <title>Complete genome sequence of Clostridium phytofermentans ISDg.</title>
        <authorList>
            <person name="Leschine S.B."/>
            <person name="Warnick T.A."/>
            <person name="Blanchard J.L."/>
            <person name="Schnell D.J."/>
            <person name="Petit E.L."/>
            <person name="LaTouf W.G."/>
            <person name="Copeland A."/>
            <person name="Lucas S."/>
            <person name="Lapidus A."/>
            <person name="Barry K."/>
            <person name="Glavina del Rio T."/>
            <person name="Dalin E."/>
            <person name="Tice H."/>
            <person name="Pitluck S."/>
            <person name="Kiss H."/>
            <person name="Brettin T."/>
            <person name="Bruce D."/>
            <person name="Detter J.C."/>
            <person name="Han C."/>
            <person name="Kuske C."/>
            <person name="Schmutz J."/>
            <person name="Larimer F."/>
            <person name="Land M."/>
            <person name="Hauser L."/>
            <person name="Kyrpides N."/>
            <person name="Kim E.A."/>
            <person name="Richardson P."/>
        </authorList>
    </citation>
    <scope>NUCLEOTIDE SEQUENCE [LARGE SCALE GENOMIC DNA]</scope>
    <source>
        <strain evidence="17">ATCC 700394 / DSM 18823 / ISDg</strain>
    </source>
</reference>
<evidence type="ECO:0000256" key="14">
    <source>
        <dbReference type="SAM" id="Coils"/>
    </source>
</evidence>
<dbReference type="Pfam" id="PF00512">
    <property type="entry name" value="HisKA"/>
    <property type="match status" value="1"/>
</dbReference>
<dbReference type="RefSeq" id="WP_012198391.1">
    <property type="nucleotide sequence ID" value="NC_010001.1"/>
</dbReference>
<dbReference type="PROSITE" id="PS50109">
    <property type="entry name" value="HIS_KIN"/>
    <property type="match status" value="1"/>
</dbReference>
<dbReference type="PANTHER" id="PTHR45528:SF1">
    <property type="entry name" value="SENSOR HISTIDINE KINASE CPXA"/>
    <property type="match status" value="1"/>
</dbReference>
<keyword evidence="17" id="KW-1185">Reference proteome</keyword>
<keyword evidence="13" id="KW-0472">Membrane</keyword>
<evidence type="ECO:0000313" key="16">
    <source>
        <dbReference type="EMBL" id="ABX40748.1"/>
    </source>
</evidence>
<evidence type="ECO:0000256" key="10">
    <source>
        <dbReference type="ARBA" id="ARBA00022840"/>
    </source>
</evidence>
<dbReference type="GO" id="GO:0005524">
    <property type="term" value="F:ATP binding"/>
    <property type="evidence" value="ECO:0007669"/>
    <property type="project" value="UniProtKB-KW"/>
</dbReference>
<accession>A9KSV4</accession>
<evidence type="ECO:0000256" key="1">
    <source>
        <dbReference type="ARBA" id="ARBA00000085"/>
    </source>
</evidence>
<keyword evidence="9 16" id="KW-0418">Kinase</keyword>
<evidence type="ECO:0000256" key="8">
    <source>
        <dbReference type="ARBA" id="ARBA00022741"/>
    </source>
</evidence>
<dbReference type="InterPro" id="IPR003661">
    <property type="entry name" value="HisK_dim/P_dom"/>
</dbReference>
<evidence type="ECO:0000256" key="6">
    <source>
        <dbReference type="ARBA" id="ARBA00022679"/>
    </source>
</evidence>
<evidence type="ECO:0000256" key="4">
    <source>
        <dbReference type="ARBA" id="ARBA00022475"/>
    </source>
</evidence>
<keyword evidence="10" id="KW-0067">ATP-binding</keyword>
<dbReference type="EMBL" id="CP000885">
    <property type="protein sequence ID" value="ABX40748.1"/>
    <property type="molecule type" value="Genomic_DNA"/>
</dbReference>
<keyword evidence="6" id="KW-0808">Transferase</keyword>
<dbReference type="SMART" id="SM00388">
    <property type="entry name" value="HisKA"/>
    <property type="match status" value="1"/>
</dbReference>
<dbReference type="GO" id="GO:0000155">
    <property type="term" value="F:phosphorelay sensor kinase activity"/>
    <property type="evidence" value="ECO:0007669"/>
    <property type="project" value="InterPro"/>
</dbReference>
<dbReference type="SUPFAM" id="SSF47384">
    <property type="entry name" value="Homodimeric domain of signal transducing histidine kinase"/>
    <property type="match status" value="1"/>
</dbReference>
<dbReference type="InterPro" id="IPR008358">
    <property type="entry name" value="Sig_transdc_His_kin/Pase_MprB"/>
</dbReference>
<dbReference type="Gene3D" id="1.10.287.130">
    <property type="match status" value="1"/>
</dbReference>
<feature type="coiled-coil region" evidence="14">
    <location>
        <begin position="54"/>
        <end position="81"/>
    </location>
</feature>
<evidence type="ECO:0000259" key="15">
    <source>
        <dbReference type="PROSITE" id="PS50109"/>
    </source>
</evidence>
<evidence type="ECO:0000256" key="11">
    <source>
        <dbReference type="ARBA" id="ARBA00022989"/>
    </source>
</evidence>
<keyword evidence="11" id="KW-1133">Transmembrane helix</keyword>
<evidence type="ECO:0000313" key="17">
    <source>
        <dbReference type="Proteomes" id="UP000000370"/>
    </source>
</evidence>
<evidence type="ECO:0000256" key="7">
    <source>
        <dbReference type="ARBA" id="ARBA00022692"/>
    </source>
</evidence>
<dbReference type="InterPro" id="IPR005467">
    <property type="entry name" value="His_kinase_dom"/>
</dbReference>
<dbReference type="Proteomes" id="UP000000370">
    <property type="component" value="Chromosome"/>
</dbReference>
<evidence type="ECO:0000256" key="9">
    <source>
        <dbReference type="ARBA" id="ARBA00022777"/>
    </source>
</evidence>
<evidence type="ECO:0000256" key="5">
    <source>
        <dbReference type="ARBA" id="ARBA00022553"/>
    </source>
</evidence>
<protein>
    <recommendedName>
        <fullName evidence="3">histidine kinase</fullName>
        <ecNumber evidence="3">2.7.13.3</ecNumber>
    </recommendedName>
</protein>
<keyword evidence="4" id="KW-1003">Cell membrane</keyword>
<dbReference type="EC" id="2.7.13.3" evidence="3"/>
<dbReference type="eggNOG" id="COG2205">
    <property type="taxonomic scope" value="Bacteria"/>
</dbReference>
<keyword evidence="5" id="KW-0597">Phosphoprotein</keyword>
<dbReference type="CDD" id="cd00075">
    <property type="entry name" value="HATPase"/>
    <property type="match status" value="1"/>
</dbReference>
<name>A9KSV4_LACP7</name>
<dbReference type="PRINTS" id="PR01780">
    <property type="entry name" value="LANTIREGPROT"/>
</dbReference>
<dbReference type="InterPro" id="IPR050398">
    <property type="entry name" value="HssS/ArlS-like"/>
</dbReference>
<dbReference type="Pfam" id="PF02518">
    <property type="entry name" value="HATPase_c"/>
    <property type="match status" value="1"/>
</dbReference>
<evidence type="ECO:0000256" key="2">
    <source>
        <dbReference type="ARBA" id="ARBA00004651"/>
    </source>
</evidence>
<gene>
    <name evidence="16" type="ordered locus">Cphy_0361</name>
</gene>
<evidence type="ECO:0000256" key="12">
    <source>
        <dbReference type="ARBA" id="ARBA00023012"/>
    </source>
</evidence>
<sequence length="297" mass="34381">MTWIIVIALCIAVGYFIAVLQYKKQIRTWNQNLSFILSNNSNMRLEQLVPSKDVSKLLDLLNELMQRHRKLKVEYEVKDEAFKQLITNLSHDIRTPLTSLDGYFQLLTKAKEPEVREHYITIIEGRIRQLSEMLDQLFLYMKLQNDCYELSIEKCNLSQILCECILDFYEQFTNRGIEPVIHLPEEEMIMLGNPSALIRILQNMIKNALEHGNEHFQITLEKEEEIVVTCKNGYANGEEVDFSLIFERFYKADKARTRSSTGLGLAIAKELTEKLGGSIEAINEGTEFLIKVHFPVG</sequence>
<dbReference type="HOGENOM" id="CLU_000445_89_3_9"/>
<dbReference type="InterPro" id="IPR003594">
    <property type="entry name" value="HATPase_dom"/>
</dbReference>
<proteinExistence type="predicted"/>
<dbReference type="OrthoDB" id="9792991at2"/>
<comment type="catalytic activity">
    <reaction evidence="1">
        <text>ATP + protein L-histidine = ADP + protein N-phospho-L-histidine.</text>
        <dbReference type="EC" id="2.7.13.3"/>
    </reaction>
</comment>
<dbReference type="GO" id="GO:0005886">
    <property type="term" value="C:plasma membrane"/>
    <property type="evidence" value="ECO:0007669"/>
    <property type="project" value="UniProtKB-SubCell"/>
</dbReference>
<dbReference type="Gene3D" id="3.30.565.10">
    <property type="entry name" value="Histidine kinase-like ATPase, C-terminal domain"/>
    <property type="match status" value="1"/>
</dbReference>
<feature type="domain" description="Histidine kinase" evidence="15">
    <location>
        <begin position="88"/>
        <end position="297"/>
    </location>
</feature>
<keyword evidence="12" id="KW-0902">Two-component regulatory system</keyword>